<dbReference type="Proteomes" id="UP000054097">
    <property type="component" value="Unassembled WGS sequence"/>
</dbReference>
<keyword evidence="1" id="KW-0472">Membrane</keyword>
<keyword evidence="3" id="KW-1185">Reference proteome</keyword>
<reference evidence="3" key="2">
    <citation type="submission" date="2015-01" db="EMBL/GenBank/DDBJ databases">
        <title>Evolutionary Origins and Diversification of the Mycorrhizal Mutualists.</title>
        <authorList>
            <consortium name="DOE Joint Genome Institute"/>
            <consortium name="Mycorrhizal Genomics Consortium"/>
            <person name="Kohler A."/>
            <person name="Kuo A."/>
            <person name="Nagy L.G."/>
            <person name="Floudas D."/>
            <person name="Copeland A."/>
            <person name="Barry K.W."/>
            <person name="Cichocki N."/>
            <person name="Veneault-Fourrey C."/>
            <person name="LaButti K."/>
            <person name="Lindquist E.A."/>
            <person name="Lipzen A."/>
            <person name="Lundell T."/>
            <person name="Morin E."/>
            <person name="Murat C."/>
            <person name="Riley R."/>
            <person name="Ohm R."/>
            <person name="Sun H."/>
            <person name="Tunlid A."/>
            <person name="Henrissat B."/>
            <person name="Grigoriev I.V."/>
            <person name="Hibbett D.S."/>
            <person name="Martin F."/>
        </authorList>
    </citation>
    <scope>NUCLEOTIDE SEQUENCE [LARGE SCALE GENOMIC DNA]</scope>
    <source>
        <strain evidence="3">MAFF 305830</strain>
    </source>
</reference>
<proteinExistence type="predicted"/>
<accession>A0A0C2WR28</accession>
<dbReference type="OrthoDB" id="4179406at2759"/>
<dbReference type="STRING" id="933852.A0A0C2WR28"/>
<name>A0A0C2WR28_SERVB</name>
<sequence length="398" mass="43665">MARFRGSREALKANIEDTGAFLLLLTLDILKIVLQLMKQPIAFILVGYIIIVMISYTSSFIVSLVLSGLSPVCAMPLMSMIPICSKIANAPKPIQEPRYPDLVALQTRFESVMESAGLGTNLALDLKNSEMAVRDLNTLVKLSDLVSKELLAASLDDFVTSARDASRHLSRLESGVGGAVDSIVAMDDYAIKTLEAIEKHEQTRSVVSAVIYPFSASPASRRKLMETFNQAAGVMESNLRRLIEASVATTAILSQLESQLMVIHEVVSREEGNTKMKRDEILADLWTYVGANRAKLANFAGHRSLLSQVAAYRSAAALQVGGTLVQLEKLAADLDELRERVATPLLSHEASVPLEVHIMTLRKGVERLNEGRGRAKRKEEQILKRILEGPQYPELGRA</sequence>
<dbReference type="AlphaFoldDB" id="A0A0C2WR28"/>
<keyword evidence="1" id="KW-0812">Transmembrane</keyword>
<protein>
    <submittedName>
        <fullName evidence="2">Uncharacterized protein</fullName>
    </submittedName>
</protein>
<dbReference type="HOGENOM" id="CLU_026455_1_0_1"/>
<feature type="transmembrane region" description="Helical" evidence="1">
    <location>
        <begin position="43"/>
        <end position="69"/>
    </location>
</feature>
<evidence type="ECO:0000313" key="3">
    <source>
        <dbReference type="Proteomes" id="UP000054097"/>
    </source>
</evidence>
<reference evidence="2 3" key="1">
    <citation type="submission" date="2014-04" db="EMBL/GenBank/DDBJ databases">
        <authorList>
            <consortium name="DOE Joint Genome Institute"/>
            <person name="Kuo A."/>
            <person name="Zuccaro A."/>
            <person name="Kohler A."/>
            <person name="Nagy L.G."/>
            <person name="Floudas D."/>
            <person name="Copeland A."/>
            <person name="Barry K.W."/>
            <person name="Cichocki N."/>
            <person name="Veneault-Fourrey C."/>
            <person name="LaButti K."/>
            <person name="Lindquist E.A."/>
            <person name="Lipzen A."/>
            <person name="Lundell T."/>
            <person name="Morin E."/>
            <person name="Murat C."/>
            <person name="Sun H."/>
            <person name="Tunlid A."/>
            <person name="Henrissat B."/>
            <person name="Grigoriev I.V."/>
            <person name="Hibbett D.S."/>
            <person name="Martin F."/>
            <person name="Nordberg H.P."/>
            <person name="Cantor M.N."/>
            <person name="Hua S.X."/>
        </authorList>
    </citation>
    <scope>NUCLEOTIDE SEQUENCE [LARGE SCALE GENOMIC DNA]</scope>
    <source>
        <strain evidence="2 3">MAFF 305830</strain>
    </source>
</reference>
<organism evidence="2 3">
    <name type="scientific">Serendipita vermifera MAFF 305830</name>
    <dbReference type="NCBI Taxonomy" id="933852"/>
    <lineage>
        <taxon>Eukaryota</taxon>
        <taxon>Fungi</taxon>
        <taxon>Dikarya</taxon>
        <taxon>Basidiomycota</taxon>
        <taxon>Agaricomycotina</taxon>
        <taxon>Agaricomycetes</taxon>
        <taxon>Sebacinales</taxon>
        <taxon>Serendipitaceae</taxon>
        <taxon>Serendipita</taxon>
    </lineage>
</organism>
<evidence type="ECO:0000256" key="1">
    <source>
        <dbReference type="SAM" id="Phobius"/>
    </source>
</evidence>
<keyword evidence="1" id="KW-1133">Transmembrane helix</keyword>
<gene>
    <name evidence="2" type="ORF">M408DRAFT_329375</name>
</gene>
<evidence type="ECO:0000313" key="2">
    <source>
        <dbReference type="EMBL" id="KIM28608.1"/>
    </source>
</evidence>
<dbReference type="EMBL" id="KN824292">
    <property type="protein sequence ID" value="KIM28608.1"/>
    <property type="molecule type" value="Genomic_DNA"/>
</dbReference>